<dbReference type="EMBL" id="JAPDGR010000969">
    <property type="protein sequence ID" value="KAJ2986287.1"/>
    <property type="molecule type" value="Genomic_DNA"/>
</dbReference>
<dbReference type="Proteomes" id="UP001143856">
    <property type="component" value="Unassembled WGS sequence"/>
</dbReference>
<organism evidence="1 2">
    <name type="scientific">Xylaria curta</name>
    <dbReference type="NCBI Taxonomy" id="42375"/>
    <lineage>
        <taxon>Eukaryota</taxon>
        <taxon>Fungi</taxon>
        <taxon>Dikarya</taxon>
        <taxon>Ascomycota</taxon>
        <taxon>Pezizomycotina</taxon>
        <taxon>Sordariomycetes</taxon>
        <taxon>Xylariomycetidae</taxon>
        <taxon>Xylariales</taxon>
        <taxon>Xylariaceae</taxon>
        <taxon>Xylaria</taxon>
    </lineage>
</organism>
<proteinExistence type="predicted"/>
<comment type="caution">
    <text evidence="1">The sequence shown here is derived from an EMBL/GenBank/DDBJ whole genome shotgun (WGS) entry which is preliminary data.</text>
</comment>
<gene>
    <name evidence="1" type="ORF">NUW58_g5100</name>
</gene>
<sequence length="1037" mass="116384">MGSIGRIALSGISTILESTQTLANLQFDFSIVKVEAPREFHDLGQHLTPAGRETAEDGKLHITARRLGAIFDSLLPQTPQLIKSYGLRASEIARESVESSPKSLGIFAKQAGIDGASIWAGATSGARALQVHLLACMLARMWNGSEATSIWVELLKCRRNEIQIEFDRTGSIDTRTLVAVKQQIDRSDLAEWDASARAWLRVADQCKSLQQKQLLLIIGNLDSRVNSKASVYDSSGDIPLALSSWHIYPDLNLLGPATKLIRQKDPLVPEPGILTVGLNWHGKLHGEGLQWSLPLAHLRYYGDPVIRTTKITTQGSRLTLDEFSMAVLGCVLGSWGIGDEEVENVIIWVAKLSKIVLLFCNAHAQDSFIRSQGFNRRLFMQLVTLGRNHHSFIGGKSPPFFGLSDINRALSIAKTTEQEIGILRSHATSTGMEYGDCIIRYTSDETNQQEYATAIPLNRNNQKRTHSEDVKPGAKADIIREVFVGSVDDFDPEDIGQARVTKPTPRRKFKDIFNSQKERYNDMGEEVHNSEGEHLQSITRAGLGKRVIWGITEMHPRDPWDHWFGPMRHYEYWLGDTESTAMYIRMDQAKPDGQARIPFSGLEMLFEDGNFNATGIFHALVTTFTSLDRSYVASLQAFASLYLLYRALTPSSIDVRILSRPLARTQWFRSLFDPLKTGRDNPSREYMDELEDRYGPDNNFFSVDGDVTRLTPAESCFMDAVRAMEIPTLQPKSPRVLFVSSEESIGRVLDFLRSRTMNTEQSFSCVLLGENSFDISPNRLGNVVGMSSGNSLFVDASLTCDPAIPPRRTKIRHVMGNIGKPGIALLVPPIEPTMMTLGIERWNVINFPPWDGQERDCFADSSLHIWFTGSTQEVDIGYSGAQDKELYIVESVVSLYAKAEWIADLDILKTIESPSLTYRHIQTVPVKEKQVVHRTNQPPRRSTSQPSVICEEGHMNKYQYKEMPLAAVENWTELMTEKEKNCIFLADKNWQARLAAMMICIAQGRKVCLLSNSTCWDCVSQAKKNPSYLKDPVVYIY</sequence>
<reference evidence="1" key="1">
    <citation type="submission" date="2022-10" db="EMBL/GenBank/DDBJ databases">
        <title>Genome Sequence of Xylaria curta.</title>
        <authorList>
            <person name="Buettner E."/>
        </authorList>
    </citation>
    <scope>NUCLEOTIDE SEQUENCE</scope>
    <source>
        <strain evidence="1">Babe10</strain>
    </source>
</reference>
<name>A0ACC1P4U2_9PEZI</name>
<keyword evidence="2" id="KW-1185">Reference proteome</keyword>
<evidence type="ECO:0000313" key="2">
    <source>
        <dbReference type="Proteomes" id="UP001143856"/>
    </source>
</evidence>
<accession>A0ACC1P4U2</accession>
<protein>
    <submittedName>
        <fullName evidence="1">Uncharacterized protein</fullName>
    </submittedName>
</protein>
<evidence type="ECO:0000313" key="1">
    <source>
        <dbReference type="EMBL" id="KAJ2986287.1"/>
    </source>
</evidence>